<dbReference type="InterPro" id="IPR003593">
    <property type="entry name" value="AAA+_ATPase"/>
</dbReference>
<dbReference type="GO" id="GO:0016887">
    <property type="term" value="F:ATP hydrolysis activity"/>
    <property type="evidence" value="ECO:0007669"/>
    <property type="project" value="InterPro"/>
</dbReference>
<dbReference type="PANTHER" id="PTHR42788:SF13">
    <property type="entry name" value="ALIPHATIC SULFONATES IMPORT ATP-BINDING PROTEIN SSUB"/>
    <property type="match status" value="1"/>
</dbReference>
<dbReference type="PROSITE" id="PS00211">
    <property type="entry name" value="ABC_TRANSPORTER_1"/>
    <property type="match status" value="1"/>
</dbReference>
<dbReference type="CDD" id="cd03293">
    <property type="entry name" value="ABC_NrtD_SsuB_transporters"/>
    <property type="match status" value="1"/>
</dbReference>
<evidence type="ECO:0000313" key="6">
    <source>
        <dbReference type="EMBL" id="AKU91387.1"/>
    </source>
</evidence>
<name>A0A0K1PD09_9BACT</name>
<sequence>MSSKVLVEGVTKIFYQRGRGGVHALKDVDLAVDPGEFLCVAGPSGCGKTTLLNMIAGLDTPDEGRIFVGGSRVHGPSPERTVVFQDGALFPWLTCGKNVEYGLRMRGELSKGERKDRAEEALASMGLDSMAERYPHEVSGGQRQRVAIARALVMEPEVLLCDEPFAALDALTRKRLAVDMARLWETTRMTVIWVEHNLYLPALLADRVLLLAADPGRVLDEVVVRLPRPRSPSDLGVIKVGDWLSDWLEALDGVRQGHRVSLPAPPDGAEVRPAPHHGRMFH</sequence>
<dbReference type="InterPro" id="IPR050166">
    <property type="entry name" value="ABC_transporter_ATP-bind"/>
</dbReference>
<dbReference type="Proteomes" id="UP000055590">
    <property type="component" value="Chromosome"/>
</dbReference>
<feature type="domain" description="ABC transporter" evidence="5">
    <location>
        <begin position="5"/>
        <end position="238"/>
    </location>
</feature>
<dbReference type="KEGG" id="vin:AKJ08_1774"/>
<keyword evidence="2" id="KW-0547">Nucleotide-binding</keyword>
<dbReference type="InterPro" id="IPR017871">
    <property type="entry name" value="ABC_transporter-like_CS"/>
</dbReference>
<evidence type="ECO:0000256" key="4">
    <source>
        <dbReference type="SAM" id="MobiDB-lite"/>
    </source>
</evidence>
<dbReference type="SMART" id="SM00382">
    <property type="entry name" value="AAA"/>
    <property type="match status" value="1"/>
</dbReference>
<protein>
    <submittedName>
        <fullName evidence="6">ABC-type nitrate/sulfonate/bicarbonate transport system, ATPase component</fullName>
    </submittedName>
</protein>
<dbReference type="AlphaFoldDB" id="A0A0K1PD09"/>
<dbReference type="SUPFAM" id="SSF52540">
    <property type="entry name" value="P-loop containing nucleoside triphosphate hydrolases"/>
    <property type="match status" value="1"/>
</dbReference>
<proteinExistence type="predicted"/>
<dbReference type="RefSeq" id="WP_050725704.1">
    <property type="nucleotide sequence ID" value="NZ_CP012332.1"/>
</dbReference>
<organism evidence="6 7">
    <name type="scientific">Vulgatibacter incomptus</name>
    <dbReference type="NCBI Taxonomy" id="1391653"/>
    <lineage>
        <taxon>Bacteria</taxon>
        <taxon>Pseudomonadati</taxon>
        <taxon>Myxococcota</taxon>
        <taxon>Myxococcia</taxon>
        <taxon>Myxococcales</taxon>
        <taxon>Cystobacterineae</taxon>
        <taxon>Vulgatibacteraceae</taxon>
        <taxon>Vulgatibacter</taxon>
    </lineage>
</organism>
<dbReference type="Pfam" id="PF00005">
    <property type="entry name" value="ABC_tran"/>
    <property type="match status" value="1"/>
</dbReference>
<dbReference type="PANTHER" id="PTHR42788">
    <property type="entry name" value="TAURINE IMPORT ATP-BINDING PROTEIN-RELATED"/>
    <property type="match status" value="1"/>
</dbReference>
<evidence type="ECO:0000259" key="5">
    <source>
        <dbReference type="PROSITE" id="PS50893"/>
    </source>
</evidence>
<keyword evidence="1" id="KW-0813">Transport</keyword>
<evidence type="ECO:0000256" key="2">
    <source>
        <dbReference type="ARBA" id="ARBA00022741"/>
    </source>
</evidence>
<dbReference type="EMBL" id="CP012332">
    <property type="protein sequence ID" value="AKU91387.1"/>
    <property type="molecule type" value="Genomic_DNA"/>
</dbReference>
<accession>A0A0K1PD09</accession>
<gene>
    <name evidence="6" type="ORF">AKJ08_1774</name>
</gene>
<evidence type="ECO:0000313" key="7">
    <source>
        <dbReference type="Proteomes" id="UP000055590"/>
    </source>
</evidence>
<dbReference type="PROSITE" id="PS50893">
    <property type="entry name" value="ABC_TRANSPORTER_2"/>
    <property type="match status" value="1"/>
</dbReference>
<dbReference type="InterPro" id="IPR003439">
    <property type="entry name" value="ABC_transporter-like_ATP-bd"/>
</dbReference>
<evidence type="ECO:0000256" key="1">
    <source>
        <dbReference type="ARBA" id="ARBA00022448"/>
    </source>
</evidence>
<dbReference type="InterPro" id="IPR027417">
    <property type="entry name" value="P-loop_NTPase"/>
</dbReference>
<dbReference type="GO" id="GO:0005524">
    <property type="term" value="F:ATP binding"/>
    <property type="evidence" value="ECO:0007669"/>
    <property type="project" value="UniProtKB-KW"/>
</dbReference>
<feature type="region of interest" description="Disordered" evidence="4">
    <location>
        <begin position="262"/>
        <end position="282"/>
    </location>
</feature>
<dbReference type="STRING" id="1391653.AKJ08_1774"/>
<keyword evidence="7" id="KW-1185">Reference proteome</keyword>
<keyword evidence="3" id="KW-0067">ATP-binding</keyword>
<reference evidence="6 7" key="1">
    <citation type="submission" date="2015-08" db="EMBL/GenBank/DDBJ databases">
        <authorList>
            <person name="Babu N.S."/>
            <person name="Beckwith C.J."/>
            <person name="Beseler K.G."/>
            <person name="Brison A."/>
            <person name="Carone J.V."/>
            <person name="Caskin T.P."/>
            <person name="Diamond M."/>
            <person name="Durham M.E."/>
            <person name="Foxe J.M."/>
            <person name="Go M."/>
            <person name="Henderson B.A."/>
            <person name="Jones I.B."/>
            <person name="McGettigan J.A."/>
            <person name="Micheletti S.J."/>
            <person name="Nasrallah M.E."/>
            <person name="Ortiz D."/>
            <person name="Piller C.R."/>
            <person name="Privatt S.R."/>
            <person name="Schneider S.L."/>
            <person name="Sharp S."/>
            <person name="Smith T.C."/>
            <person name="Stanton J.D."/>
            <person name="Ullery H.E."/>
            <person name="Wilson R.J."/>
            <person name="Serrano M.G."/>
            <person name="Buck G."/>
            <person name="Lee V."/>
            <person name="Wang Y."/>
            <person name="Carvalho R."/>
            <person name="Voegtly L."/>
            <person name="Shi R."/>
            <person name="Duckworth R."/>
            <person name="Johnson A."/>
            <person name="Loviza R."/>
            <person name="Walstead R."/>
            <person name="Shah Z."/>
            <person name="Kiflezghi M."/>
            <person name="Wade K."/>
            <person name="Ball S.L."/>
            <person name="Bradley K.W."/>
            <person name="Asai D.J."/>
            <person name="Bowman C.A."/>
            <person name="Russell D.A."/>
            <person name="Pope W.H."/>
            <person name="Jacobs-Sera D."/>
            <person name="Hendrix R.W."/>
            <person name="Hatfull G.F."/>
        </authorList>
    </citation>
    <scope>NUCLEOTIDE SEQUENCE [LARGE SCALE GENOMIC DNA]</scope>
    <source>
        <strain evidence="6 7">DSM 27710</strain>
    </source>
</reference>
<evidence type="ECO:0000256" key="3">
    <source>
        <dbReference type="ARBA" id="ARBA00022840"/>
    </source>
</evidence>
<dbReference type="Gene3D" id="3.40.50.300">
    <property type="entry name" value="P-loop containing nucleotide triphosphate hydrolases"/>
    <property type="match status" value="1"/>
</dbReference>